<dbReference type="Gene3D" id="3.90.930.1">
    <property type="match status" value="1"/>
</dbReference>
<evidence type="ECO:0000313" key="1">
    <source>
        <dbReference type="EMBL" id="BDD12984.1"/>
    </source>
</evidence>
<reference evidence="1 2" key="1">
    <citation type="submission" date="2021-12" db="EMBL/GenBank/DDBJ databases">
        <title>Genome sequencing of bacteria with rrn-lacking chromosome and rrn-plasmid.</title>
        <authorList>
            <person name="Anda M."/>
            <person name="Iwasaki W."/>
        </authorList>
    </citation>
    <scope>NUCLEOTIDE SEQUENCE [LARGE SCALE GENOMIC DNA]</scope>
    <source>
        <strain evidence="1 2">DSM 100852</strain>
        <plasmid evidence="1 2">pFA9</plasmid>
    </source>
</reference>
<evidence type="ECO:0000313" key="2">
    <source>
        <dbReference type="Proteomes" id="UP001348817"/>
    </source>
</evidence>
<evidence type="ECO:0008006" key="3">
    <source>
        <dbReference type="Google" id="ProtNLM"/>
    </source>
</evidence>
<proteinExistence type="predicted"/>
<sequence length="156" mass="18155">MIRFVIKPQYFILIVLIVFFSCKKNEKRIDVVSYHTNGKISTIIPYKIYEDKDSLMDGVIRTFYKNGAKKDILPIHEGIRKGAYIGYHLNGNLKVSGVMKDDKEDSIWYHFKENGSLRKMVYFDNGEIVHSYSYKDAGPVHKASEKIGAYHHELQF</sequence>
<gene>
    <name evidence="1" type="ORF">FUAX_54160</name>
</gene>
<keyword evidence="2" id="KW-1185">Reference proteome</keyword>
<dbReference type="SUPFAM" id="SSF82185">
    <property type="entry name" value="Histone H3 K4-specific methyltransferase SET7/9 N-terminal domain"/>
    <property type="match status" value="1"/>
</dbReference>
<dbReference type="RefSeq" id="WP_338396207.1">
    <property type="nucleotide sequence ID" value="NZ_AP025323.1"/>
</dbReference>
<dbReference type="Pfam" id="PF07661">
    <property type="entry name" value="MORN_2"/>
    <property type="match status" value="1"/>
</dbReference>
<dbReference type="Proteomes" id="UP001348817">
    <property type="component" value="Plasmid pFA9"/>
</dbReference>
<dbReference type="KEGG" id="fax:FUAX_54160"/>
<dbReference type="InterPro" id="IPR011652">
    <property type="entry name" value="MORN_2"/>
</dbReference>
<name>A0AAU9D322_9BACT</name>
<organism evidence="1 2">
    <name type="scientific">Fulvitalea axinellae</name>
    <dbReference type="NCBI Taxonomy" id="1182444"/>
    <lineage>
        <taxon>Bacteria</taxon>
        <taxon>Pseudomonadati</taxon>
        <taxon>Bacteroidota</taxon>
        <taxon>Cytophagia</taxon>
        <taxon>Cytophagales</taxon>
        <taxon>Persicobacteraceae</taxon>
        <taxon>Fulvitalea</taxon>
    </lineage>
</organism>
<dbReference type="PROSITE" id="PS51257">
    <property type="entry name" value="PROKAR_LIPOPROTEIN"/>
    <property type="match status" value="1"/>
</dbReference>
<geneLocation type="plasmid" evidence="1 2">
    <name>pFA9</name>
</geneLocation>
<dbReference type="EMBL" id="AP025323">
    <property type="protein sequence ID" value="BDD12984.1"/>
    <property type="molecule type" value="Genomic_DNA"/>
</dbReference>
<accession>A0AAU9D322</accession>
<keyword evidence="1" id="KW-0614">Plasmid</keyword>
<protein>
    <recommendedName>
        <fullName evidence="3">Toxin-antitoxin system YwqK family antitoxin</fullName>
    </recommendedName>
</protein>
<dbReference type="AlphaFoldDB" id="A0AAU9D322"/>